<sequence length="220" mass="24470">MPLHNGSMVCPVRQVIEVGARSPDLLDKLGSLKHLSPTEPLLFQKLIMGGAICWRRGDQLADVLLWGCGIVVALLPVVQGGAPDLKEEHPEEESEPSPLSIAFHEDEVIRSSWWACESVAIQQPDSEKIDDSLLCHEVLYPFTSIGESSLQPHYPDAVDSNKDQFKRFSNTYDGFPTLDDINSDTQSDFHISRVGVESDECDELSAETKLRDHRMNSLIS</sequence>
<evidence type="ECO:0000313" key="2">
    <source>
        <dbReference type="Proteomes" id="UP001412067"/>
    </source>
</evidence>
<comment type="caution">
    <text evidence="1">The sequence shown here is derived from an EMBL/GenBank/DDBJ whole genome shotgun (WGS) entry which is preliminary data.</text>
</comment>
<accession>A0ABR2M7N5</accession>
<gene>
    <name evidence="1" type="ORF">KSP40_PGU016168</name>
</gene>
<evidence type="ECO:0000313" key="1">
    <source>
        <dbReference type="EMBL" id="KAK8959599.1"/>
    </source>
</evidence>
<organism evidence="1 2">
    <name type="scientific">Platanthera guangdongensis</name>
    <dbReference type="NCBI Taxonomy" id="2320717"/>
    <lineage>
        <taxon>Eukaryota</taxon>
        <taxon>Viridiplantae</taxon>
        <taxon>Streptophyta</taxon>
        <taxon>Embryophyta</taxon>
        <taxon>Tracheophyta</taxon>
        <taxon>Spermatophyta</taxon>
        <taxon>Magnoliopsida</taxon>
        <taxon>Liliopsida</taxon>
        <taxon>Asparagales</taxon>
        <taxon>Orchidaceae</taxon>
        <taxon>Orchidoideae</taxon>
        <taxon>Orchideae</taxon>
        <taxon>Orchidinae</taxon>
        <taxon>Platanthera</taxon>
    </lineage>
</organism>
<proteinExistence type="predicted"/>
<protein>
    <submittedName>
        <fullName evidence="1">Uncharacterized protein</fullName>
    </submittedName>
</protein>
<dbReference type="EMBL" id="JBBWWR010000011">
    <property type="protein sequence ID" value="KAK8959599.1"/>
    <property type="molecule type" value="Genomic_DNA"/>
</dbReference>
<dbReference type="Proteomes" id="UP001412067">
    <property type="component" value="Unassembled WGS sequence"/>
</dbReference>
<reference evidence="1 2" key="1">
    <citation type="journal article" date="2022" name="Nat. Plants">
        <title>Genomes of leafy and leafless Platanthera orchids illuminate the evolution of mycoheterotrophy.</title>
        <authorList>
            <person name="Li M.H."/>
            <person name="Liu K.W."/>
            <person name="Li Z."/>
            <person name="Lu H.C."/>
            <person name="Ye Q.L."/>
            <person name="Zhang D."/>
            <person name="Wang J.Y."/>
            <person name="Li Y.F."/>
            <person name="Zhong Z.M."/>
            <person name="Liu X."/>
            <person name="Yu X."/>
            <person name="Liu D.K."/>
            <person name="Tu X.D."/>
            <person name="Liu B."/>
            <person name="Hao Y."/>
            <person name="Liao X.Y."/>
            <person name="Jiang Y.T."/>
            <person name="Sun W.H."/>
            <person name="Chen J."/>
            <person name="Chen Y.Q."/>
            <person name="Ai Y."/>
            <person name="Zhai J.W."/>
            <person name="Wu S.S."/>
            <person name="Zhou Z."/>
            <person name="Hsiao Y.Y."/>
            <person name="Wu W.L."/>
            <person name="Chen Y.Y."/>
            <person name="Lin Y.F."/>
            <person name="Hsu J.L."/>
            <person name="Li C.Y."/>
            <person name="Wang Z.W."/>
            <person name="Zhao X."/>
            <person name="Zhong W.Y."/>
            <person name="Ma X.K."/>
            <person name="Ma L."/>
            <person name="Huang J."/>
            <person name="Chen G.Z."/>
            <person name="Huang M.Z."/>
            <person name="Huang L."/>
            <person name="Peng D.H."/>
            <person name="Luo Y.B."/>
            <person name="Zou S.Q."/>
            <person name="Chen S.P."/>
            <person name="Lan S."/>
            <person name="Tsai W.C."/>
            <person name="Van de Peer Y."/>
            <person name="Liu Z.J."/>
        </authorList>
    </citation>
    <scope>NUCLEOTIDE SEQUENCE [LARGE SCALE GENOMIC DNA]</scope>
    <source>
        <strain evidence="1">Lor288</strain>
    </source>
</reference>
<keyword evidence="2" id="KW-1185">Reference proteome</keyword>
<name>A0ABR2M7N5_9ASPA</name>